<evidence type="ECO:0000259" key="8">
    <source>
        <dbReference type="PROSITE" id="PS50968"/>
    </source>
</evidence>
<dbReference type="PANTHER" id="PTHR43178:SF5">
    <property type="entry name" value="LIPOAMIDE ACYLTRANSFERASE COMPONENT OF BRANCHED-CHAIN ALPHA-KETO ACID DEHYDROGENASE COMPLEX, MITOCHONDRIAL"/>
    <property type="match status" value="1"/>
</dbReference>
<dbReference type="Pfam" id="PF02817">
    <property type="entry name" value="E3_binding"/>
    <property type="match status" value="2"/>
</dbReference>
<comment type="cofactor">
    <cofactor evidence="1 6">
        <name>(R)-lipoate</name>
        <dbReference type="ChEBI" id="CHEBI:83088"/>
    </cofactor>
</comment>
<feature type="compositionally biased region" description="Low complexity" evidence="7">
    <location>
        <begin position="106"/>
        <end position="122"/>
    </location>
</feature>
<evidence type="ECO:0000256" key="1">
    <source>
        <dbReference type="ARBA" id="ARBA00001938"/>
    </source>
</evidence>
<dbReference type="Gene3D" id="3.30.559.10">
    <property type="entry name" value="Chloramphenicol acetyltransferase-like domain"/>
    <property type="match status" value="1"/>
</dbReference>
<feature type="compositionally biased region" description="Basic residues" evidence="7">
    <location>
        <begin position="129"/>
        <end position="142"/>
    </location>
</feature>
<dbReference type="InterPro" id="IPR036625">
    <property type="entry name" value="E3-bd_dom_sf"/>
</dbReference>
<dbReference type="InterPro" id="IPR000089">
    <property type="entry name" value="Biotin_lipoyl"/>
</dbReference>
<dbReference type="RefSeq" id="WP_221025302.1">
    <property type="nucleotide sequence ID" value="NZ_JAIEZQ010000002.1"/>
</dbReference>
<gene>
    <name evidence="10" type="ORF">K1X13_12130</name>
</gene>
<feature type="region of interest" description="Disordered" evidence="7">
    <location>
        <begin position="106"/>
        <end position="150"/>
    </location>
</feature>
<evidence type="ECO:0000259" key="9">
    <source>
        <dbReference type="PROSITE" id="PS51826"/>
    </source>
</evidence>
<evidence type="ECO:0000256" key="4">
    <source>
        <dbReference type="ARBA" id="ARBA00022823"/>
    </source>
</evidence>
<keyword evidence="11" id="KW-1185">Reference proteome</keyword>
<feature type="domain" description="Lipoyl-binding" evidence="8">
    <location>
        <begin position="2"/>
        <end position="77"/>
    </location>
</feature>
<organism evidence="10 11">
    <name type="scientific">Nocardioides jiangsuensis</name>
    <dbReference type="NCBI Taxonomy" id="2866161"/>
    <lineage>
        <taxon>Bacteria</taxon>
        <taxon>Bacillati</taxon>
        <taxon>Actinomycetota</taxon>
        <taxon>Actinomycetes</taxon>
        <taxon>Propionibacteriales</taxon>
        <taxon>Nocardioidaceae</taxon>
        <taxon>Nocardioides</taxon>
    </lineage>
</organism>
<dbReference type="SUPFAM" id="SSF52777">
    <property type="entry name" value="CoA-dependent acyltransferases"/>
    <property type="match status" value="1"/>
</dbReference>
<dbReference type="SUPFAM" id="SSF47005">
    <property type="entry name" value="Peripheral subunit-binding domain of 2-oxo acid dehydrogenase complex"/>
    <property type="match status" value="2"/>
</dbReference>
<dbReference type="InterPro" id="IPR004167">
    <property type="entry name" value="PSBD"/>
</dbReference>
<feature type="domain" description="Peripheral subunit-binding (PSBD)" evidence="9">
    <location>
        <begin position="144"/>
        <end position="181"/>
    </location>
</feature>
<dbReference type="Pfam" id="PF00198">
    <property type="entry name" value="2-oxoacid_dh"/>
    <property type="match status" value="1"/>
</dbReference>
<evidence type="ECO:0000256" key="5">
    <source>
        <dbReference type="ARBA" id="ARBA00023315"/>
    </source>
</evidence>
<feature type="domain" description="Peripheral subunit-binding (PSBD)" evidence="9">
    <location>
        <begin position="193"/>
        <end position="230"/>
    </location>
</feature>
<dbReference type="PANTHER" id="PTHR43178">
    <property type="entry name" value="DIHYDROLIPOAMIDE ACETYLTRANSFERASE COMPONENT OF PYRUVATE DEHYDROGENASE COMPLEX"/>
    <property type="match status" value="1"/>
</dbReference>
<evidence type="ECO:0000256" key="3">
    <source>
        <dbReference type="ARBA" id="ARBA00022679"/>
    </source>
</evidence>
<dbReference type="Gene3D" id="2.40.50.100">
    <property type="match status" value="1"/>
</dbReference>
<dbReference type="PROSITE" id="PS51826">
    <property type="entry name" value="PSBD"/>
    <property type="match status" value="2"/>
</dbReference>
<dbReference type="InterPro" id="IPR050743">
    <property type="entry name" value="2-oxoacid_DH_E2_comp"/>
</dbReference>
<dbReference type="Proteomes" id="UP000754710">
    <property type="component" value="Unassembled WGS sequence"/>
</dbReference>
<proteinExistence type="inferred from homology"/>
<evidence type="ECO:0000256" key="7">
    <source>
        <dbReference type="SAM" id="MobiDB-lite"/>
    </source>
</evidence>
<evidence type="ECO:0000313" key="11">
    <source>
        <dbReference type="Proteomes" id="UP000754710"/>
    </source>
</evidence>
<dbReference type="CDD" id="cd06849">
    <property type="entry name" value="lipoyl_domain"/>
    <property type="match status" value="1"/>
</dbReference>
<dbReference type="EMBL" id="JAIEZQ010000002">
    <property type="protein sequence ID" value="MBY9075571.1"/>
    <property type="molecule type" value="Genomic_DNA"/>
</dbReference>
<evidence type="ECO:0000256" key="6">
    <source>
        <dbReference type="RuleBase" id="RU003423"/>
    </source>
</evidence>
<dbReference type="EC" id="2.3.1.-" evidence="6"/>
<dbReference type="InterPro" id="IPR011053">
    <property type="entry name" value="Single_hybrid_motif"/>
</dbReference>
<evidence type="ECO:0000256" key="2">
    <source>
        <dbReference type="ARBA" id="ARBA00007317"/>
    </source>
</evidence>
<reference evidence="10 11" key="1">
    <citation type="submission" date="2021-08" db="EMBL/GenBank/DDBJ databases">
        <title>Nocardioides bacterium WL0053 sp. nov., isolated from the sediment.</title>
        <authorList>
            <person name="Wang L."/>
            <person name="Zhang D."/>
            <person name="Zhang A."/>
        </authorList>
    </citation>
    <scope>NUCLEOTIDE SEQUENCE [LARGE SCALE GENOMIC DNA]</scope>
    <source>
        <strain evidence="10 11">WL0053</strain>
    </source>
</reference>
<dbReference type="InterPro" id="IPR023213">
    <property type="entry name" value="CAT-like_dom_sf"/>
</dbReference>
<sequence length="478" mass="49513">MAADFTMPSLGADMDAGTLVEWLVHEGDVVHRGDPMAVVDTDKSAIEVESFDDGVVQTLLVEPGARVAVGTPMARLGPAEAPAPVAPAPVAPAEVPAAPAAEAEAPAPVAAAAGPAPAVQPATEPVTTPRRRAARPPARPRAHPASPPVRHHAAELGVDLTSVDGTGAGGRVTRADVDRAAAARHRPPAAARRVSPYARRLAEELGVDVDQVVGTGPGGAVRADDVQAAAVPAARREAPEVAPAEPAPAAPTPPAPARAAGSRDAIAALMGRAKREIPHYYVATTVDLGPLTDWLRRTNRERPVAERLVPAAALLRATALAARAVPELNGFWVDGRFVPGEDVHLGVAVSVRGGPLVAPAIHGAADLDLPTTMQRLRDLVARARAGRLRRAEMAEPTLTVTDLGDQGVEEVIGVIYPPQVALVGVGRVVERPWAVDGMLGVRPVVRLTLSGDHRATDGSTGARFLATIDRLLQHPEEL</sequence>
<comment type="caution">
    <text evidence="10">The sequence shown here is derived from an EMBL/GenBank/DDBJ whole genome shotgun (WGS) entry which is preliminary data.</text>
</comment>
<feature type="region of interest" description="Disordered" evidence="7">
    <location>
        <begin position="231"/>
        <end position="261"/>
    </location>
</feature>
<feature type="compositionally biased region" description="Pro residues" evidence="7">
    <location>
        <begin position="245"/>
        <end position="256"/>
    </location>
</feature>
<dbReference type="Pfam" id="PF00364">
    <property type="entry name" value="Biotin_lipoyl"/>
    <property type="match status" value="1"/>
</dbReference>
<keyword evidence="5 6" id="KW-0012">Acyltransferase</keyword>
<keyword evidence="3 6" id="KW-0808">Transferase</keyword>
<dbReference type="InterPro" id="IPR001078">
    <property type="entry name" value="2-oxoacid_DH_actylTfrase"/>
</dbReference>
<comment type="similarity">
    <text evidence="2 6">Belongs to the 2-oxoacid dehydrogenase family.</text>
</comment>
<dbReference type="SUPFAM" id="SSF51230">
    <property type="entry name" value="Single hybrid motif"/>
    <property type="match status" value="1"/>
</dbReference>
<dbReference type="Gene3D" id="4.10.320.10">
    <property type="entry name" value="E3-binding domain"/>
    <property type="match status" value="2"/>
</dbReference>
<accession>A0ABS7RKK1</accession>
<dbReference type="PROSITE" id="PS50968">
    <property type="entry name" value="BIOTINYL_LIPOYL"/>
    <property type="match status" value="1"/>
</dbReference>
<keyword evidence="4 6" id="KW-0450">Lipoyl</keyword>
<protein>
    <recommendedName>
        <fullName evidence="6">Dihydrolipoamide acetyltransferase component of pyruvate dehydrogenase complex</fullName>
        <ecNumber evidence="6">2.3.1.-</ecNumber>
    </recommendedName>
</protein>
<name>A0ABS7RKK1_9ACTN</name>
<evidence type="ECO:0000313" key="10">
    <source>
        <dbReference type="EMBL" id="MBY9075571.1"/>
    </source>
</evidence>